<accession>A0ABS6JJS6</accession>
<proteinExistence type="predicted"/>
<reference evidence="1 2" key="1">
    <citation type="submission" date="2021-06" db="EMBL/GenBank/DDBJ databases">
        <title>Bacillus sp. RD4P76, an endophyte from a halophyte.</title>
        <authorList>
            <person name="Sun J.-Q."/>
        </authorList>
    </citation>
    <scope>NUCLEOTIDE SEQUENCE [LARGE SCALE GENOMIC DNA]</scope>
    <source>
        <strain evidence="1 2">CGMCC 1.15917</strain>
    </source>
</reference>
<sequence length="97" mass="11649">MNFISEHPYIRMERVVTPLEQTNVEKKCWLKLYEDRVVTETKEFLLNTIIDISFKIIRGQEGFLYLHTNQGVFTYNVKDDPKEFIQCFKEIQKSRGE</sequence>
<protein>
    <recommendedName>
        <fullName evidence="3">YokE-like PH domain-containing protein</fullName>
    </recommendedName>
</protein>
<gene>
    <name evidence="1" type="ORF">KS419_18855</name>
</gene>
<name>A0ABS6JJS6_9BACI</name>
<evidence type="ECO:0008006" key="3">
    <source>
        <dbReference type="Google" id="ProtNLM"/>
    </source>
</evidence>
<dbReference type="EMBL" id="JAHQCS010000151">
    <property type="protein sequence ID" value="MBU9713793.1"/>
    <property type="molecule type" value="Genomic_DNA"/>
</dbReference>
<keyword evidence="2" id="KW-1185">Reference proteome</keyword>
<comment type="caution">
    <text evidence="1">The sequence shown here is derived from an EMBL/GenBank/DDBJ whole genome shotgun (WGS) entry which is preliminary data.</text>
</comment>
<evidence type="ECO:0000313" key="1">
    <source>
        <dbReference type="EMBL" id="MBU9713793.1"/>
    </source>
</evidence>
<organism evidence="1 2">
    <name type="scientific">Evansella tamaricis</name>
    <dbReference type="NCBI Taxonomy" id="2069301"/>
    <lineage>
        <taxon>Bacteria</taxon>
        <taxon>Bacillati</taxon>
        <taxon>Bacillota</taxon>
        <taxon>Bacilli</taxon>
        <taxon>Bacillales</taxon>
        <taxon>Bacillaceae</taxon>
        <taxon>Evansella</taxon>
    </lineage>
</organism>
<dbReference type="RefSeq" id="WP_217067939.1">
    <property type="nucleotide sequence ID" value="NZ_JAHQCS010000151.1"/>
</dbReference>
<evidence type="ECO:0000313" key="2">
    <source>
        <dbReference type="Proteomes" id="UP000784880"/>
    </source>
</evidence>
<dbReference type="Proteomes" id="UP000784880">
    <property type="component" value="Unassembled WGS sequence"/>
</dbReference>